<dbReference type="SUPFAM" id="SSF52172">
    <property type="entry name" value="CheY-like"/>
    <property type="match status" value="1"/>
</dbReference>
<evidence type="ECO:0000256" key="2">
    <source>
        <dbReference type="ARBA" id="ARBA00022801"/>
    </source>
</evidence>
<name>A0A2V1GZ99_9GAMM</name>
<feature type="active site" evidence="4 5">
    <location>
        <position position="258"/>
    </location>
</feature>
<feature type="domain" description="CheB-type methylesterase" evidence="9">
    <location>
        <begin position="219"/>
        <end position="410"/>
    </location>
</feature>
<comment type="function">
    <text evidence="4">Involved in chemotaxis. Part of a chemotaxis signal transduction system that modulates chemotaxis in response to various stimuli. Catalyzes the demethylation of specific methylglutamate residues introduced into the chemoreceptors (methyl-accepting chemotaxis proteins or MCP) by CheR. Also mediates the irreversible deamidation of specific glutamine residues to glutamic acid.</text>
</comment>
<accession>A0A2V1GZ99</accession>
<dbReference type="Pfam" id="PF01339">
    <property type="entry name" value="CheB_methylest"/>
    <property type="match status" value="1"/>
</dbReference>
<dbReference type="CDD" id="cd16432">
    <property type="entry name" value="CheB_Rec"/>
    <property type="match status" value="1"/>
</dbReference>
<dbReference type="PIRSF" id="PIRSF000876">
    <property type="entry name" value="RR_chemtxs_CheB"/>
    <property type="match status" value="1"/>
</dbReference>
<dbReference type="GO" id="GO:0008984">
    <property type="term" value="F:protein-glutamate methylesterase activity"/>
    <property type="evidence" value="ECO:0007669"/>
    <property type="project" value="UniProtKB-UniRule"/>
</dbReference>
<dbReference type="GO" id="GO:0000156">
    <property type="term" value="F:phosphorelay response regulator activity"/>
    <property type="evidence" value="ECO:0007669"/>
    <property type="project" value="InterPro"/>
</dbReference>
<dbReference type="InterPro" id="IPR011006">
    <property type="entry name" value="CheY-like_superfamily"/>
</dbReference>
<evidence type="ECO:0000256" key="4">
    <source>
        <dbReference type="HAMAP-Rule" id="MF_00099"/>
    </source>
</evidence>
<keyword evidence="2 4" id="KW-0378">Hydrolase</keyword>
<comment type="catalytic activity">
    <reaction evidence="4">
        <text>L-glutaminyl-[protein] + H2O = L-glutamyl-[protein] + NH4(+)</text>
        <dbReference type="Rhea" id="RHEA:16441"/>
        <dbReference type="Rhea" id="RHEA-COMP:10207"/>
        <dbReference type="Rhea" id="RHEA-COMP:10208"/>
        <dbReference type="ChEBI" id="CHEBI:15377"/>
        <dbReference type="ChEBI" id="CHEBI:28938"/>
        <dbReference type="ChEBI" id="CHEBI:29973"/>
        <dbReference type="ChEBI" id="CHEBI:30011"/>
        <dbReference type="EC" id="3.5.1.44"/>
    </reaction>
</comment>
<keyword evidence="11" id="KW-1185">Reference proteome</keyword>
<evidence type="ECO:0000256" key="1">
    <source>
        <dbReference type="ARBA" id="ARBA00022500"/>
    </source>
</evidence>
<gene>
    <name evidence="4" type="primary">cheB</name>
    <name evidence="10" type="ORF">DC094_15585</name>
</gene>
<feature type="compositionally biased region" description="Low complexity" evidence="7">
    <location>
        <begin position="155"/>
        <end position="173"/>
    </location>
</feature>
<organism evidence="10 11">
    <name type="scientific">Pelagibaculum spongiae</name>
    <dbReference type="NCBI Taxonomy" id="2080658"/>
    <lineage>
        <taxon>Bacteria</taxon>
        <taxon>Pseudomonadati</taxon>
        <taxon>Pseudomonadota</taxon>
        <taxon>Gammaproteobacteria</taxon>
        <taxon>Oceanospirillales</taxon>
        <taxon>Pelagibaculum</taxon>
    </lineage>
</organism>
<dbReference type="SMART" id="SM00448">
    <property type="entry name" value="REC"/>
    <property type="match status" value="1"/>
</dbReference>
<dbReference type="GO" id="GO:0050568">
    <property type="term" value="F:protein-glutamine glutaminase activity"/>
    <property type="evidence" value="ECO:0007669"/>
    <property type="project" value="UniProtKB-UniRule"/>
</dbReference>
<comment type="subcellular location">
    <subcellularLocation>
        <location evidence="4">Cytoplasm</location>
    </subcellularLocation>
</comment>
<dbReference type="InterPro" id="IPR008248">
    <property type="entry name" value="CheB-like"/>
</dbReference>
<dbReference type="SUPFAM" id="SSF52738">
    <property type="entry name" value="Methylesterase CheB, C-terminal domain"/>
    <property type="match status" value="1"/>
</dbReference>
<dbReference type="AlphaFoldDB" id="A0A2V1GZ99"/>
<comment type="domain">
    <text evidence="4">Contains a C-terminal catalytic domain, and an N-terminal region which modulates catalytic activity.</text>
</comment>
<dbReference type="PANTHER" id="PTHR42872:SF3">
    <property type="entry name" value="PROTEIN-GLUTAMATE METHYLESTERASE_PROTEIN-GLUTAMINE GLUTAMINASE 1"/>
    <property type="match status" value="1"/>
</dbReference>
<feature type="active site" evidence="4 5">
    <location>
        <position position="231"/>
    </location>
</feature>
<dbReference type="Proteomes" id="UP000244906">
    <property type="component" value="Unassembled WGS sequence"/>
</dbReference>
<feature type="active site" evidence="4 5">
    <location>
        <position position="354"/>
    </location>
</feature>
<dbReference type="PROSITE" id="PS50110">
    <property type="entry name" value="RESPONSE_REGULATORY"/>
    <property type="match status" value="1"/>
</dbReference>
<dbReference type="EC" id="3.5.1.44" evidence="4"/>
<evidence type="ECO:0000313" key="10">
    <source>
        <dbReference type="EMBL" id="PVZ66690.1"/>
    </source>
</evidence>
<dbReference type="EMBL" id="QDDL01000007">
    <property type="protein sequence ID" value="PVZ66690.1"/>
    <property type="molecule type" value="Genomic_DNA"/>
</dbReference>
<comment type="PTM">
    <text evidence="4">Phosphorylated by CheA. Phosphorylation of the N-terminal regulatory domain activates the methylesterase activity.</text>
</comment>
<dbReference type="Pfam" id="PF00072">
    <property type="entry name" value="Response_reg"/>
    <property type="match status" value="1"/>
</dbReference>
<evidence type="ECO:0000259" key="9">
    <source>
        <dbReference type="PROSITE" id="PS50122"/>
    </source>
</evidence>
<dbReference type="GO" id="GO:0006935">
    <property type="term" value="P:chemotaxis"/>
    <property type="evidence" value="ECO:0007669"/>
    <property type="project" value="UniProtKB-UniRule"/>
</dbReference>
<dbReference type="Gene3D" id="3.40.50.180">
    <property type="entry name" value="Methylesterase CheB, C-terminal domain"/>
    <property type="match status" value="1"/>
</dbReference>
<dbReference type="InterPro" id="IPR001789">
    <property type="entry name" value="Sig_transdc_resp-reg_receiver"/>
</dbReference>
<comment type="catalytic activity">
    <reaction evidence="3 4">
        <text>[protein]-L-glutamate 5-O-methyl ester + H2O = L-glutamyl-[protein] + methanol + H(+)</text>
        <dbReference type="Rhea" id="RHEA:23236"/>
        <dbReference type="Rhea" id="RHEA-COMP:10208"/>
        <dbReference type="Rhea" id="RHEA-COMP:10311"/>
        <dbReference type="ChEBI" id="CHEBI:15377"/>
        <dbReference type="ChEBI" id="CHEBI:15378"/>
        <dbReference type="ChEBI" id="CHEBI:17790"/>
        <dbReference type="ChEBI" id="CHEBI:29973"/>
        <dbReference type="ChEBI" id="CHEBI:82795"/>
        <dbReference type="EC" id="3.1.1.61"/>
    </reaction>
</comment>
<comment type="similarity">
    <text evidence="4">Belongs to the CheB family.</text>
</comment>
<evidence type="ECO:0000256" key="6">
    <source>
        <dbReference type="PROSITE-ProRule" id="PRU00169"/>
    </source>
</evidence>
<dbReference type="NCBIfam" id="NF001965">
    <property type="entry name" value="PRK00742.1"/>
    <property type="match status" value="1"/>
</dbReference>
<dbReference type="PROSITE" id="PS50122">
    <property type="entry name" value="CHEB"/>
    <property type="match status" value="1"/>
</dbReference>
<evidence type="ECO:0000256" key="3">
    <source>
        <dbReference type="ARBA" id="ARBA00048267"/>
    </source>
</evidence>
<proteinExistence type="inferred from homology"/>
<dbReference type="CDD" id="cd17541">
    <property type="entry name" value="REC_CheB-like"/>
    <property type="match status" value="1"/>
</dbReference>
<evidence type="ECO:0000313" key="11">
    <source>
        <dbReference type="Proteomes" id="UP000244906"/>
    </source>
</evidence>
<dbReference type="InterPro" id="IPR000673">
    <property type="entry name" value="Sig_transdc_resp-reg_Me-estase"/>
</dbReference>
<dbReference type="OrthoDB" id="9793421at2"/>
<keyword evidence="4 6" id="KW-0597">Phosphoprotein</keyword>
<dbReference type="EC" id="3.1.1.61" evidence="4"/>
<evidence type="ECO:0000259" key="8">
    <source>
        <dbReference type="PROSITE" id="PS50110"/>
    </source>
</evidence>
<evidence type="ECO:0000256" key="5">
    <source>
        <dbReference type="PROSITE-ProRule" id="PRU00050"/>
    </source>
</evidence>
<dbReference type="RefSeq" id="WP_116688054.1">
    <property type="nucleotide sequence ID" value="NZ_CAWNYD010000007.1"/>
</dbReference>
<dbReference type="InterPro" id="IPR035909">
    <property type="entry name" value="CheB_C"/>
</dbReference>
<dbReference type="Gene3D" id="3.40.50.2300">
    <property type="match status" value="1"/>
</dbReference>
<feature type="modified residue" description="4-aspartylphosphate" evidence="4 6">
    <location>
        <position position="55"/>
    </location>
</feature>
<feature type="compositionally biased region" description="Low complexity" evidence="7">
    <location>
        <begin position="191"/>
        <end position="201"/>
    </location>
</feature>
<sequence>MAVRVLAVDDSSFFRKRIVEILKSDKAIEVVGAAENGRQAVEMARKLKPDVITMDIEMPEMDGISAVRAICSERPVPVLMLSSLTHEGATATLTAMEAGAADFMPKRFEDLASRTGNGGKGLVARVLALARGGRYRLTRPAAAPVPDRSSARPLTTGAASGSTSASAFARTTSKPQTSFASPSQVTAASQPARSHPSVASHASAVSAHLGRVKNTIGRGNDAPKILLIGASTGGPVALQAVLTSLPANFPLPILLVQHMPAAFTKAFAERLDGICNISVKEAQGGETLRPGQALLAPGGMQMLLDGSERSARIRVIESDPSFTYKPSVDLTFGSVSRAFGGLVHAIVLTGMGADGREGCRALKQKGASVWAQDEASCVVYGMPQAVAAAGLADQQFSIEKIAPRLIEELC</sequence>
<dbReference type="PANTHER" id="PTHR42872">
    <property type="entry name" value="PROTEIN-GLUTAMATE METHYLESTERASE/PROTEIN-GLUTAMINE GLUTAMINASE"/>
    <property type="match status" value="1"/>
</dbReference>
<protein>
    <recommendedName>
        <fullName evidence="4">Protein-glutamate methylesterase/protein-glutamine glutaminase</fullName>
        <ecNumber evidence="4">3.1.1.61</ecNumber>
        <ecNumber evidence="4">3.5.1.44</ecNumber>
    </recommendedName>
</protein>
<feature type="domain" description="Response regulatory" evidence="8">
    <location>
        <begin position="4"/>
        <end position="121"/>
    </location>
</feature>
<reference evidence="10 11" key="1">
    <citation type="submission" date="2018-04" db="EMBL/GenBank/DDBJ databases">
        <title>Thalassorhabdus spongiae gen. nov., sp. nov., isolated from a marine sponge in South-West Iceland.</title>
        <authorList>
            <person name="Knobloch S."/>
            <person name="Daussin A."/>
            <person name="Johannsson R."/>
            <person name="Marteinsson V.T."/>
        </authorList>
    </citation>
    <scope>NUCLEOTIDE SEQUENCE [LARGE SCALE GENOMIC DNA]</scope>
    <source>
        <strain evidence="10 11">Hp12</strain>
    </source>
</reference>
<feature type="compositionally biased region" description="Polar residues" evidence="7">
    <location>
        <begin position="174"/>
        <end position="189"/>
    </location>
</feature>
<dbReference type="GO" id="GO:0005737">
    <property type="term" value="C:cytoplasm"/>
    <property type="evidence" value="ECO:0007669"/>
    <property type="project" value="UniProtKB-SubCell"/>
</dbReference>
<feature type="region of interest" description="Disordered" evidence="7">
    <location>
        <begin position="139"/>
        <end position="201"/>
    </location>
</feature>
<keyword evidence="4" id="KW-0963">Cytoplasm</keyword>
<keyword evidence="1 4" id="KW-0145">Chemotaxis</keyword>
<comment type="caution">
    <text evidence="10">The sequence shown here is derived from an EMBL/GenBank/DDBJ whole genome shotgun (WGS) entry which is preliminary data.</text>
</comment>
<evidence type="ECO:0000256" key="7">
    <source>
        <dbReference type="SAM" id="MobiDB-lite"/>
    </source>
</evidence>
<dbReference type="HAMAP" id="MF_00099">
    <property type="entry name" value="CheB_chemtxs"/>
    <property type="match status" value="1"/>
</dbReference>